<sequence length="283" mass="32467">MNDQLYKAVCCRNEYDPLKLLAVCEPQFMAIRTIINETQRLYIKDNIDVKKALKQHNQFCDVLKRNGIELVFLSALKEYPEQVFTRDIGFTVGSTVFISVLQHDIRKGEESLLKDWLQSCHLPFLEMTASIEGGDVIIDEEVVYVGISKRTSEAAVQELGSLLNCKVKKLQIADCFLHLDCVFNILSKNEALIYSPAFAKEDLEWLRERYQLIEITEEEQFSLGTNILNLGNKKLISLPTNKRVNDQLRRRGYIVEEVDFSEIIKSGGSFRCCSMPLLREAES</sequence>
<accession>A0A927CY13</accession>
<dbReference type="Gene3D" id="3.75.10.10">
    <property type="entry name" value="L-arginine/glycine Amidinotransferase, Chain A"/>
    <property type="match status" value="1"/>
</dbReference>
<gene>
    <name evidence="1" type="ORF">IEO70_10470</name>
</gene>
<dbReference type="RefSeq" id="WP_190998323.1">
    <property type="nucleotide sequence ID" value="NZ_JACXSI010000023.1"/>
</dbReference>
<dbReference type="Pfam" id="PF19420">
    <property type="entry name" value="DDAH_eukar"/>
    <property type="match status" value="1"/>
</dbReference>
<evidence type="ECO:0000313" key="1">
    <source>
        <dbReference type="EMBL" id="MBD3108792.1"/>
    </source>
</evidence>
<dbReference type="SUPFAM" id="SSF55909">
    <property type="entry name" value="Pentein"/>
    <property type="match status" value="1"/>
</dbReference>
<keyword evidence="2" id="KW-1185">Reference proteome</keyword>
<dbReference type="GO" id="GO:0016990">
    <property type="term" value="F:arginine deiminase activity"/>
    <property type="evidence" value="ECO:0007669"/>
    <property type="project" value="TreeGrafter"/>
</dbReference>
<proteinExistence type="predicted"/>
<reference evidence="1" key="1">
    <citation type="submission" date="2020-09" db="EMBL/GenBank/DDBJ databases">
        <title>Bacillus faecalis sp. nov., a moderately halophilic bacterium isolated from cow faeces.</title>
        <authorList>
            <person name="Jiang L."/>
            <person name="Lee J."/>
        </authorList>
    </citation>
    <scope>NUCLEOTIDE SEQUENCE</scope>
    <source>
        <strain evidence="1">AGMB 02131</strain>
    </source>
</reference>
<dbReference type="AlphaFoldDB" id="A0A927CY13"/>
<dbReference type="Proteomes" id="UP000602076">
    <property type="component" value="Unassembled WGS sequence"/>
</dbReference>
<dbReference type="GO" id="GO:0019546">
    <property type="term" value="P:L-arginine deiminase pathway"/>
    <property type="evidence" value="ECO:0007669"/>
    <property type="project" value="TreeGrafter"/>
</dbReference>
<dbReference type="EMBL" id="JACXSI010000023">
    <property type="protein sequence ID" value="MBD3108792.1"/>
    <property type="molecule type" value="Genomic_DNA"/>
</dbReference>
<dbReference type="PANTHER" id="PTHR47271:SF2">
    <property type="entry name" value="ARGININE DEIMINASE"/>
    <property type="match status" value="1"/>
</dbReference>
<protein>
    <submittedName>
        <fullName evidence="1">Uncharacterized protein</fullName>
    </submittedName>
</protein>
<name>A0A927CY13_9BACI</name>
<evidence type="ECO:0000313" key="2">
    <source>
        <dbReference type="Proteomes" id="UP000602076"/>
    </source>
</evidence>
<dbReference type="PANTHER" id="PTHR47271">
    <property type="entry name" value="ARGININE DEIMINASE"/>
    <property type="match status" value="1"/>
</dbReference>
<organism evidence="1 2">
    <name type="scientific">Peribacillus faecalis</name>
    <dbReference type="NCBI Taxonomy" id="2772559"/>
    <lineage>
        <taxon>Bacteria</taxon>
        <taxon>Bacillati</taxon>
        <taxon>Bacillota</taxon>
        <taxon>Bacilli</taxon>
        <taxon>Bacillales</taxon>
        <taxon>Bacillaceae</taxon>
        <taxon>Peribacillus</taxon>
    </lineage>
</organism>
<comment type="caution">
    <text evidence="1">The sequence shown here is derived from an EMBL/GenBank/DDBJ whole genome shotgun (WGS) entry which is preliminary data.</text>
</comment>